<keyword evidence="7 13" id="KW-1133">Transmembrane helix</keyword>
<dbReference type="SUPFAM" id="SSF103575">
    <property type="entry name" value="Plexin repeat"/>
    <property type="match status" value="1"/>
</dbReference>
<dbReference type="Pfam" id="PF20170">
    <property type="entry name" value="Plexin_RBD"/>
    <property type="match status" value="1"/>
</dbReference>
<feature type="domain" description="PSI" evidence="14">
    <location>
        <begin position="195"/>
        <end position="243"/>
    </location>
</feature>
<evidence type="ECO:0000256" key="13">
    <source>
        <dbReference type="SAM" id="Phobius"/>
    </source>
</evidence>
<comment type="caution">
    <text evidence="16">The sequence shown here is derived from an EMBL/GenBank/DDBJ whole genome shotgun (WGS) entry which is preliminary data.</text>
</comment>
<keyword evidence="17" id="KW-1185">Reference proteome</keyword>
<dbReference type="SMART" id="SM00423">
    <property type="entry name" value="PSI"/>
    <property type="match status" value="3"/>
</dbReference>
<feature type="domain" description="PSI" evidence="14">
    <location>
        <begin position="499"/>
        <end position="546"/>
    </location>
</feature>
<evidence type="ECO:0000256" key="12">
    <source>
        <dbReference type="SAM" id="Coils"/>
    </source>
</evidence>
<dbReference type="Gene3D" id="2.60.40.10">
    <property type="entry name" value="Immunoglobulins"/>
    <property type="match status" value="5"/>
</dbReference>
<dbReference type="InterPro" id="IPR001627">
    <property type="entry name" value="Semap_dom"/>
</dbReference>
<dbReference type="SMART" id="SM00429">
    <property type="entry name" value="IPT"/>
    <property type="match status" value="4"/>
</dbReference>
<feature type="domain" description="IPT/TIG" evidence="15">
    <location>
        <begin position="638"/>
        <end position="725"/>
    </location>
</feature>
<dbReference type="Pfam" id="PF01403">
    <property type="entry name" value="Sema"/>
    <property type="match status" value="1"/>
</dbReference>
<dbReference type="PANTHER" id="PTHR22625">
    <property type="entry name" value="PLEXIN"/>
    <property type="match status" value="1"/>
</dbReference>
<feature type="domain" description="PSI" evidence="14">
    <location>
        <begin position="342"/>
        <end position="386"/>
    </location>
</feature>
<evidence type="ECO:0000256" key="5">
    <source>
        <dbReference type="ARBA" id="ARBA00022729"/>
    </source>
</evidence>
<dbReference type="GO" id="GO:0050772">
    <property type="term" value="P:positive regulation of axonogenesis"/>
    <property type="evidence" value="ECO:0007669"/>
    <property type="project" value="TreeGrafter"/>
</dbReference>
<dbReference type="GO" id="GO:0017154">
    <property type="term" value="F:semaphorin receptor activity"/>
    <property type="evidence" value="ECO:0007669"/>
    <property type="project" value="InterPro"/>
</dbReference>
<reference evidence="16" key="1">
    <citation type="journal article" date="2023" name="G3 (Bethesda)">
        <title>A reference genome for the long-term kleptoplast-retaining sea slug Elysia crispata morphotype clarki.</title>
        <authorList>
            <person name="Eastman K.E."/>
            <person name="Pendleton A.L."/>
            <person name="Shaikh M.A."/>
            <person name="Suttiyut T."/>
            <person name="Ogas R."/>
            <person name="Tomko P."/>
            <person name="Gavelis G."/>
            <person name="Widhalm J.R."/>
            <person name="Wisecaver J.H."/>
        </authorList>
    </citation>
    <scope>NUCLEOTIDE SEQUENCE</scope>
    <source>
        <strain evidence="16">ECLA1</strain>
    </source>
</reference>
<dbReference type="SUPFAM" id="SSF81296">
    <property type="entry name" value="E set domains"/>
    <property type="match status" value="4"/>
</dbReference>
<evidence type="ECO:0000313" key="17">
    <source>
        <dbReference type="Proteomes" id="UP001283361"/>
    </source>
</evidence>
<keyword evidence="3" id="KW-1003">Cell membrane</keyword>
<evidence type="ECO:0000256" key="9">
    <source>
        <dbReference type="ARBA" id="ARBA00023157"/>
    </source>
</evidence>
<dbReference type="SUPFAM" id="SSF48350">
    <property type="entry name" value="GTPase activation domain, GAP"/>
    <property type="match status" value="1"/>
</dbReference>
<dbReference type="InterPro" id="IPR016201">
    <property type="entry name" value="PSI"/>
</dbReference>
<protein>
    <submittedName>
        <fullName evidence="16">Uncharacterized protein</fullName>
    </submittedName>
</protein>
<dbReference type="EMBL" id="JAWDGP010006253">
    <property type="protein sequence ID" value="KAK3744734.1"/>
    <property type="molecule type" value="Genomic_DNA"/>
</dbReference>
<dbReference type="Gene3D" id="2.130.10.10">
    <property type="entry name" value="YVTN repeat-like/Quinoprotein amine dehydrogenase"/>
    <property type="match status" value="1"/>
</dbReference>
<keyword evidence="5" id="KW-0732">Signal</keyword>
<evidence type="ECO:0000256" key="10">
    <source>
        <dbReference type="ARBA" id="ARBA00023170"/>
    </source>
</evidence>
<organism evidence="16 17">
    <name type="scientific">Elysia crispata</name>
    <name type="common">lettuce slug</name>
    <dbReference type="NCBI Taxonomy" id="231223"/>
    <lineage>
        <taxon>Eukaryota</taxon>
        <taxon>Metazoa</taxon>
        <taxon>Spiralia</taxon>
        <taxon>Lophotrochozoa</taxon>
        <taxon>Mollusca</taxon>
        <taxon>Gastropoda</taxon>
        <taxon>Heterobranchia</taxon>
        <taxon>Euthyneura</taxon>
        <taxon>Panpulmonata</taxon>
        <taxon>Sacoglossa</taxon>
        <taxon>Placobranchoidea</taxon>
        <taxon>Plakobranchidae</taxon>
        <taxon>Elysia</taxon>
    </lineage>
</organism>
<dbReference type="InterPro" id="IPR013548">
    <property type="entry name" value="Plexin_cytoplasmic_RasGAP_dom"/>
</dbReference>
<accession>A0AAE0YGS2</accession>
<dbReference type="Pfam" id="PF01437">
    <property type="entry name" value="PSI"/>
    <property type="match status" value="1"/>
</dbReference>
<evidence type="ECO:0000259" key="14">
    <source>
        <dbReference type="SMART" id="SM00423"/>
    </source>
</evidence>
<keyword evidence="4 13" id="KW-0812">Transmembrane</keyword>
<dbReference type="FunFam" id="2.60.40.10:FF:000203">
    <property type="entry name" value="Plexin B2"/>
    <property type="match status" value="1"/>
</dbReference>
<feature type="domain" description="IPT/TIG" evidence="15">
    <location>
        <begin position="864"/>
        <end position="963"/>
    </location>
</feature>
<evidence type="ECO:0000256" key="4">
    <source>
        <dbReference type="ARBA" id="ARBA00022692"/>
    </source>
</evidence>
<evidence type="ECO:0000256" key="11">
    <source>
        <dbReference type="ARBA" id="ARBA00023180"/>
    </source>
</evidence>
<dbReference type="InterPro" id="IPR013783">
    <property type="entry name" value="Ig-like_fold"/>
</dbReference>
<dbReference type="GO" id="GO:0005886">
    <property type="term" value="C:plasma membrane"/>
    <property type="evidence" value="ECO:0007669"/>
    <property type="project" value="UniProtKB-SubCell"/>
</dbReference>
<feature type="domain" description="IPT/TIG" evidence="15">
    <location>
        <begin position="727"/>
        <end position="816"/>
    </location>
</feature>
<keyword evidence="10" id="KW-0675">Receptor</keyword>
<keyword evidence="11" id="KW-0325">Glycoprotein</keyword>
<dbReference type="InterPro" id="IPR031148">
    <property type="entry name" value="Plexin"/>
</dbReference>
<dbReference type="Pfam" id="PF01833">
    <property type="entry name" value="TIG"/>
    <property type="match status" value="4"/>
</dbReference>
<comment type="subcellular location">
    <subcellularLocation>
        <location evidence="1">Cell membrane</location>
        <topology evidence="1">Single-pass type I membrane protein</topology>
    </subcellularLocation>
</comment>
<evidence type="ECO:0000256" key="2">
    <source>
        <dbReference type="ARBA" id="ARBA00010297"/>
    </source>
</evidence>
<dbReference type="InterPro" id="IPR008936">
    <property type="entry name" value="Rho_GTPase_activation_prot"/>
</dbReference>
<dbReference type="InterPro" id="IPR046800">
    <property type="entry name" value="Plexin_RBD"/>
</dbReference>
<name>A0AAE0YGS2_9GAST</name>
<dbReference type="GO" id="GO:0030334">
    <property type="term" value="P:regulation of cell migration"/>
    <property type="evidence" value="ECO:0007669"/>
    <property type="project" value="TreeGrafter"/>
</dbReference>
<dbReference type="InterPro" id="IPR002165">
    <property type="entry name" value="Plexin_repeat"/>
</dbReference>
<evidence type="ECO:0000256" key="3">
    <source>
        <dbReference type="ARBA" id="ARBA00022475"/>
    </source>
</evidence>
<evidence type="ECO:0000313" key="16">
    <source>
        <dbReference type="EMBL" id="KAK3744734.1"/>
    </source>
</evidence>
<dbReference type="PANTHER" id="PTHR22625:SF44">
    <property type="entry name" value="PLEXIN-B"/>
    <property type="match status" value="1"/>
</dbReference>
<evidence type="ECO:0000256" key="1">
    <source>
        <dbReference type="ARBA" id="ARBA00004251"/>
    </source>
</evidence>
<dbReference type="GO" id="GO:0008045">
    <property type="term" value="P:motor neuron axon guidance"/>
    <property type="evidence" value="ECO:0007669"/>
    <property type="project" value="TreeGrafter"/>
</dbReference>
<feature type="transmembrane region" description="Helical" evidence="13">
    <location>
        <begin position="45"/>
        <end position="63"/>
    </location>
</feature>
<dbReference type="GO" id="GO:0002116">
    <property type="term" value="C:semaphorin receptor complex"/>
    <property type="evidence" value="ECO:0007669"/>
    <property type="project" value="TreeGrafter"/>
</dbReference>
<dbReference type="Pfam" id="PF17960">
    <property type="entry name" value="TIG_plexin"/>
    <property type="match status" value="1"/>
</dbReference>
<dbReference type="InterPro" id="IPR014756">
    <property type="entry name" value="Ig_E-set"/>
</dbReference>
<dbReference type="Pfam" id="PF18020">
    <property type="entry name" value="TIG_2"/>
    <property type="match status" value="1"/>
</dbReference>
<dbReference type="GO" id="GO:0007162">
    <property type="term" value="P:negative regulation of cell adhesion"/>
    <property type="evidence" value="ECO:0007669"/>
    <property type="project" value="TreeGrafter"/>
</dbReference>
<dbReference type="Pfam" id="PF24479">
    <property type="entry name" value="PSI_PlexinA-B"/>
    <property type="match status" value="1"/>
</dbReference>
<dbReference type="FunFam" id="2.60.40.10:FF:000868">
    <property type="entry name" value="Plexin D1"/>
    <property type="match status" value="1"/>
</dbReference>
<sequence>MFRHFVSAENVSLQHWPFISTVFSARDRRQFISILSVVKRSQRPLFVLLLGTSLCVVLYRLLYLEIGLRVYLIQSGLINNVENDQEYMCNTNKLELFRYIVGLDPVVKQPVLTYRGVGLTALALTVVNEHTVAFLGTDDGRIKKVVLRQRLGAREYGEEVVSPGDAILSDLHYRDSHRKLYVLTSTNVTLLSVESCHNHTSCDTCLGGADPFCAWCSFENKCGVRSSCLKTIRWLHGDKNQCFYIAHISPPSVSVYKAENLYMNIIPSDALADQNVQYFCVFKELNWTSPVTTTRVSASCSSPDLVKLGRTLGDKPTKTVTLALNTNVTGKIFLTKQLSFYNCSNFKTCTSCVDSGFDCDWCVLDNGCYDDTSTCKANIVRSRLSLEYGVKSGNYCPKIVPAMTKKMYLPAGIKQEIVLRGYNFPELKPKTKNYECVLEFSSQRITAPATRHDAKSLTCDLPPLDYNENQGSLEASVSVYWGDNFWLESTSPVKATIYKCDVLANNECSLCINLNYTQRHLGCYWCHGSCQYSSSCRNHFSITTCPAPQIHSVWPLSGPIQGGTNITIEGSNLGAKFEDIENSTMVANVKCEPFKSLYKPSKRIVCETHWRDQLASGPVVVTVNKLSGQFAKHFSFKSPRLDDIVPDKGPKSGGSVVTIKGRDMDIGGVHTAFIGDAPCKVIRERTTNSSIQCMTSKVPYTGSVESIAVFFDGNRYTKETLFTYKADPNVTGISPLESILAGGRILTVRGAGFLSIQQPKMFAHIPTITAGSYRTEATICKVIKNHLMKCPTPPLDDSLKNVIRSRRSTPGSMSYLVQEENAHVQSVVPPVQVVRLGFIMDGVMSVQNLSNTNGTKYKLKYYPNPRVHNFTESGGIKMLKGDSLIIEGTNLNVAATKSEMSVMIGDAPCNVTTFSRSQIVCKLPAAQPPGKSIHSGEKDGQTPPRVKVKINELVFYVGRVEYDVPQSYSFPRTAIAGICVGGGILLLIIILILIIYRRQNTKAERIYRKLQIQLDSLESNVRNECKQAFAELQTDMTDLTGDLISSGIPFWDFHSYVFKVLFPGMSDHIILHPPIQKNGRFQFSDHGLQLFHQLLGKKLFMTTFIKTLEGQRTFSIRDRANVASLLMIVYLNNMEYATDILKCLLVDLVKKSVEDRHPKLMLRRSESVVEKLLTNWLSVCLYDYLRDYAGASLFMLYKAIKLQAEKGPVDCVTGDARYSLSEDTLLREKIETRMLTLNIESGTGEIIQVRVPDCDTISQTKEKILDHLYKNIPFSQRPLVKDLDLEWRNGPTGPLLLSNLDIESYNKDGWRRLNTLALYHVHDGAYMCLLHRQGTLKSMNGSLDNSVLSIGSVSPILKKDEESGFKEWHLVSQI</sequence>
<evidence type="ECO:0000256" key="7">
    <source>
        <dbReference type="ARBA" id="ARBA00022989"/>
    </source>
</evidence>
<evidence type="ECO:0000259" key="15">
    <source>
        <dbReference type="SMART" id="SM00429"/>
    </source>
</evidence>
<dbReference type="Gene3D" id="1.10.506.10">
    <property type="entry name" value="GTPase Activation - p120gap, domain 1"/>
    <property type="match status" value="1"/>
</dbReference>
<proteinExistence type="inferred from homology"/>
<dbReference type="GO" id="GO:0097374">
    <property type="term" value="P:sensory neuron axon guidance"/>
    <property type="evidence" value="ECO:0007669"/>
    <property type="project" value="TreeGrafter"/>
</dbReference>
<keyword evidence="9" id="KW-1015">Disulfide bond</keyword>
<keyword evidence="8 13" id="KW-0472">Membrane</keyword>
<dbReference type="Proteomes" id="UP001283361">
    <property type="component" value="Unassembled WGS sequence"/>
</dbReference>
<dbReference type="InterPro" id="IPR041362">
    <property type="entry name" value="TIG2_plexin"/>
</dbReference>
<dbReference type="GO" id="GO:0008360">
    <property type="term" value="P:regulation of cell shape"/>
    <property type="evidence" value="ECO:0007669"/>
    <property type="project" value="TreeGrafter"/>
</dbReference>
<comment type="similarity">
    <text evidence="2">Belongs to the plexin family.</text>
</comment>
<feature type="transmembrane region" description="Helical" evidence="13">
    <location>
        <begin position="974"/>
        <end position="996"/>
    </location>
</feature>
<dbReference type="InterPro" id="IPR015943">
    <property type="entry name" value="WD40/YVTN_repeat-like_dom_sf"/>
</dbReference>
<feature type="coiled-coil region" evidence="12">
    <location>
        <begin position="1000"/>
        <end position="1027"/>
    </location>
</feature>
<feature type="domain" description="IPT/TIG" evidence="15">
    <location>
        <begin position="547"/>
        <end position="637"/>
    </location>
</feature>
<evidence type="ECO:0000256" key="6">
    <source>
        <dbReference type="ARBA" id="ARBA00022737"/>
    </source>
</evidence>
<dbReference type="SUPFAM" id="SSF101912">
    <property type="entry name" value="Sema domain"/>
    <property type="match status" value="1"/>
</dbReference>
<keyword evidence="6" id="KW-0677">Repeat</keyword>
<evidence type="ECO:0000256" key="8">
    <source>
        <dbReference type="ARBA" id="ARBA00023136"/>
    </source>
</evidence>
<keyword evidence="12" id="KW-0175">Coiled coil</keyword>
<dbReference type="Pfam" id="PF08337">
    <property type="entry name" value="Plexin_cytopl"/>
    <property type="match status" value="1"/>
</dbReference>
<dbReference type="InterPro" id="IPR036352">
    <property type="entry name" value="Semap_dom_sf"/>
</dbReference>
<dbReference type="InterPro" id="IPR002909">
    <property type="entry name" value="IPT_dom"/>
</dbReference>
<dbReference type="InterPro" id="IPR041019">
    <property type="entry name" value="TIG1_plexin"/>
</dbReference>
<gene>
    <name evidence="16" type="ORF">RRG08_062381</name>
</gene>